<evidence type="ECO:0000256" key="3">
    <source>
        <dbReference type="ARBA" id="ARBA00022821"/>
    </source>
</evidence>
<dbReference type="CDD" id="cd14798">
    <property type="entry name" value="RX-CC_like"/>
    <property type="match status" value="1"/>
</dbReference>
<dbReference type="Gene3D" id="1.10.10.10">
    <property type="entry name" value="Winged helix-like DNA-binding domain superfamily/Winged helix DNA-binding domain"/>
    <property type="match status" value="1"/>
</dbReference>
<dbReference type="InterPro" id="IPR002182">
    <property type="entry name" value="NB-ARC"/>
</dbReference>
<evidence type="ECO:0000313" key="9">
    <source>
        <dbReference type="EMBL" id="PPR85564.1"/>
    </source>
</evidence>
<dbReference type="InterPro" id="IPR058922">
    <property type="entry name" value="WHD_DRP"/>
</dbReference>
<gene>
    <name evidence="9" type="ORF">GOBAR_AA35126</name>
</gene>
<dbReference type="AlphaFoldDB" id="A0A2P5W386"/>
<dbReference type="InterPro" id="IPR038005">
    <property type="entry name" value="RX-like_CC"/>
</dbReference>
<feature type="domain" description="Disease resistance N-terminal" evidence="6">
    <location>
        <begin position="13"/>
        <end position="102"/>
    </location>
</feature>
<dbReference type="Pfam" id="PF23559">
    <property type="entry name" value="WHD_DRP"/>
    <property type="match status" value="1"/>
</dbReference>
<dbReference type="GO" id="GO:0043531">
    <property type="term" value="F:ADP binding"/>
    <property type="evidence" value="ECO:0007669"/>
    <property type="project" value="InterPro"/>
</dbReference>
<dbReference type="InterPro" id="IPR042197">
    <property type="entry name" value="Apaf_helical"/>
</dbReference>
<dbReference type="PANTHER" id="PTHR36766:SF51">
    <property type="entry name" value="DISEASE RESISTANCE RPP13-LIKE PROTEIN 1"/>
    <property type="match status" value="1"/>
</dbReference>
<dbReference type="InterPro" id="IPR027417">
    <property type="entry name" value="P-loop_NTPase"/>
</dbReference>
<evidence type="ECO:0000313" key="10">
    <source>
        <dbReference type="Proteomes" id="UP000239757"/>
    </source>
</evidence>
<evidence type="ECO:0008006" key="11">
    <source>
        <dbReference type="Google" id="ProtNLM"/>
    </source>
</evidence>
<keyword evidence="1" id="KW-0677">Repeat</keyword>
<dbReference type="PRINTS" id="PR00364">
    <property type="entry name" value="DISEASERSIST"/>
</dbReference>
<dbReference type="SUPFAM" id="SSF52058">
    <property type="entry name" value="L domain-like"/>
    <property type="match status" value="2"/>
</dbReference>
<accession>A0A2P5W386</accession>
<dbReference type="GO" id="GO:0006952">
    <property type="term" value="P:defense response"/>
    <property type="evidence" value="ECO:0007669"/>
    <property type="project" value="UniProtKB-KW"/>
</dbReference>
<evidence type="ECO:0000259" key="5">
    <source>
        <dbReference type="Pfam" id="PF00931"/>
    </source>
</evidence>
<dbReference type="Pfam" id="PF23598">
    <property type="entry name" value="LRR_14"/>
    <property type="match status" value="1"/>
</dbReference>
<organism evidence="9 10">
    <name type="scientific">Gossypium barbadense</name>
    <name type="common">Sea Island cotton</name>
    <name type="synonym">Hibiscus barbadensis</name>
    <dbReference type="NCBI Taxonomy" id="3634"/>
    <lineage>
        <taxon>Eukaryota</taxon>
        <taxon>Viridiplantae</taxon>
        <taxon>Streptophyta</taxon>
        <taxon>Embryophyta</taxon>
        <taxon>Tracheophyta</taxon>
        <taxon>Spermatophyta</taxon>
        <taxon>Magnoliopsida</taxon>
        <taxon>eudicotyledons</taxon>
        <taxon>Gunneridae</taxon>
        <taxon>Pentapetalae</taxon>
        <taxon>rosids</taxon>
        <taxon>malvids</taxon>
        <taxon>Malvales</taxon>
        <taxon>Malvaceae</taxon>
        <taxon>Malvoideae</taxon>
        <taxon>Gossypium</taxon>
    </lineage>
</organism>
<dbReference type="Gene3D" id="3.40.50.300">
    <property type="entry name" value="P-loop containing nucleotide triphosphate hydrolases"/>
    <property type="match status" value="1"/>
</dbReference>
<dbReference type="EMBL" id="KZ669349">
    <property type="protein sequence ID" value="PPR85564.1"/>
    <property type="molecule type" value="Genomic_DNA"/>
</dbReference>
<feature type="domain" description="Disease resistance R13L4/SHOC-2-like LRR" evidence="8">
    <location>
        <begin position="525"/>
        <end position="778"/>
    </location>
</feature>
<feature type="domain" description="NB-ARC" evidence="5">
    <location>
        <begin position="139"/>
        <end position="297"/>
    </location>
</feature>
<dbReference type="OrthoDB" id="1896560at2759"/>
<reference evidence="9 10" key="1">
    <citation type="submission" date="2015-01" db="EMBL/GenBank/DDBJ databases">
        <title>Genome of allotetraploid Gossypium barbadense reveals genomic plasticity and fiber elongation in cotton evolution.</title>
        <authorList>
            <person name="Chen X."/>
            <person name="Liu X."/>
            <person name="Zhao B."/>
            <person name="Zheng H."/>
            <person name="Hu Y."/>
            <person name="Lu G."/>
            <person name="Yang C."/>
            <person name="Chen J."/>
            <person name="Shan C."/>
            <person name="Zhang L."/>
            <person name="Zhou Y."/>
            <person name="Wang L."/>
            <person name="Guo W."/>
            <person name="Bai Y."/>
            <person name="Ruan J."/>
            <person name="Shangguan X."/>
            <person name="Mao Y."/>
            <person name="Jiang J."/>
            <person name="Zhu Y."/>
            <person name="Lei J."/>
            <person name="Kang H."/>
            <person name="Chen S."/>
            <person name="He X."/>
            <person name="Wang R."/>
            <person name="Wang Y."/>
            <person name="Chen J."/>
            <person name="Wang L."/>
            <person name="Yu S."/>
            <person name="Wang B."/>
            <person name="Wei J."/>
            <person name="Song S."/>
            <person name="Lu X."/>
            <person name="Gao Z."/>
            <person name="Gu W."/>
            <person name="Deng X."/>
            <person name="Ma D."/>
            <person name="Wang S."/>
            <person name="Liang W."/>
            <person name="Fang L."/>
            <person name="Cai C."/>
            <person name="Zhu X."/>
            <person name="Zhou B."/>
            <person name="Zhang Y."/>
            <person name="Chen Z."/>
            <person name="Xu S."/>
            <person name="Zhu R."/>
            <person name="Wang S."/>
            <person name="Zhang T."/>
            <person name="Zhao G."/>
        </authorList>
    </citation>
    <scope>NUCLEOTIDE SEQUENCE [LARGE SCALE GENOMIC DNA]</scope>
    <source>
        <strain evidence="10">cv. Xinhai21</strain>
        <tissue evidence="9">Leaf</tissue>
    </source>
</reference>
<evidence type="ECO:0000256" key="4">
    <source>
        <dbReference type="ARBA" id="ARBA00022840"/>
    </source>
</evidence>
<dbReference type="PANTHER" id="PTHR36766">
    <property type="entry name" value="PLANT BROAD-SPECTRUM MILDEW RESISTANCE PROTEIN RPW8"/>
    <property type="match status" value="1"/>
</dbReference>
<dbReference type="Proteomes" id="UP000239757">
    <property type="component" value="Unassembled WGS sequence"/>
</dbReference>
<evidence type="ECO:0000256" key="2">
    <source>
        <dbReference type="ARBA" id="ARBA00022741"/>
    </source>
</evidence>
<dbReference type="InterPro" id="IPR036388">
    <property type="entry name" value="WH-like_DNA-bd_sf"/>
</dbReference>
<dbReference type="InterPro" id="IPR032675">
    <property type="entry name" value="LRR_dom_sf"/>
</dbReference>
<proteinExistence type="predicted"/>
<dbReference type="Gene3D" id="3.80.10.10">
    <property type="entry name" value="Ribonuclease Inhibitor"/>
    <property type="match status" value="4"/>
</dbReference>
<dbReference type="Gene3D" id="1.10.8.430">
    <property type="entry name" value="Helical domain of apoptotic protease-activating factors"/>
    <property type="match status" value="1"/>
</dbReference>
<evidence type="ECO:0000259" key="6">
    <source>
        <dbReference type="Pfam" id="PF18052"/>
    </source>
</evidence>
<dbReference type="Pfam" id="PF18052">
    <property type="entry name" value="Rx_N"/>
    <property type="match status" value="1"/>
</dbReference>
<feature type="domain" description="Disease resistance protein winged helix" evidence="7">
    <location>
        <begin position="382"/>
        <end position="449"/>
    </location>
</feature>
<dbReference type="InterPro" id="IPR041118">
    <property type="entry name" value="Rx_N"/>
</dbReference>
<dbReference type="FunFam" id="3.40.50.300:FF:001091">
    <property type="entry name" value="Probable disease resistance protein At1g61300"/>
    <property type="match status" value="1"/>
</dbReference>
<dbReference type="Gene3D" id="1.20.5.4130">
    <property type="match status" value="1"/>
</dbReference>
<keyword evidence="3" id="KW-0611">Plant defense</keyword>
<evidence type="ECO:0000259" key="7">
    <source>
        <dbReference type="Pfam" id="PF23559"/>
    </source>
</evidence>
<dbReference type="GO" id="GO:0005524">
    <property type="term" value="F:ATP binding"/>
    <property type="evidence" value="ECO:0007669"/>
    <property type="project" value="UniProtKB-KW"/>
</dbReference>
<dbReference type="GO" id="GO:0051707">
    <property type="term" value="P:response to other organism"/>
    <property type="evidence" value="ECO:0007669"/>
    <property type="project" value="UniProtKB-ARBA"/>
</dbReference>
<sequence length="1276" mass="144236">MSVIGEAALSVFLELLSGKLVDFVLNFVAYHRQVHQHLEQWQAILPEINAVLNRAEEKQIKDKDEGVKNWLDDLQDLAYDVDDILDEFAYQQLRLKLQNPQAQASTSKGKKPRLQPTSLMDGAVEYVGRANEKQEMLELLKINNSDGVCVISIVGMGGMGKTTLAQLVYNGASIKESFDHKAWVCVSDEFDAVNITKTILQSITSEPCAYNDLNLLQVKLKEKLSGKRFLLVLDDIWNESSTDWTILQAPFGAGTKIIVTTRLEKVSSNVDSVKAFYLDKLSHPDCLFIFAQHALKARNFDGHLQFKEVGENIVKKCNGLPLAAKAIGSLLRSVKDHSEWEKIYESEIWNLPEDPCGIIPALRLSYHYLPPHLKRCFAYCSIFPKDYEFEEEEIILLWRAEGFLQPKAKSQAKGLGNQHFQDLVSRSFFQISSKDKSRFVMHDLMNDLAQLVAREICCRLEGEKQQKFSHRSRHSAYVSDDWCHNVKKFEAFYQMTSSRTFLPLRLMDPSYPEIYLSNVVLDDLLPRLSYLRVLSLHGCEIYDLPDLFEDLKHLRYLNFSSTKINSLPDSLCSLYHLETLILRNCSKLKNLPSKIGNLVSLHFLDIRGADSIERMPSGFDQLTKLQTLSNFVIGKGDGHVIRELKNLSNLRGNFCLSGLENVNGRDAKEVKLNEKPRIEGLELHWSTDLENYTRKKEVEERNYGGAKFSSWVADSSFKNLSSLKLYNCKNCKSLPSVGRLPLLKDLSIIGFHEVQKIGVEFFGENELKPFASLEILSFESLPNWKEWDTCGGDEKVLKFSSLREISIVDCPQLLGTLPTHVSSLQKLEILTCTSLVVSISSFPSLCGLMIEGCAEVVDDCSSPAKEHGLSLIGHRSIAVWCCPQLHSLDTEEAELQPDKVSRVESLWIYSCERLNRLPKVLHELTFLTVMNISGCPGLVSFAENILPPNLKKLEITNCKNLEYLVDEKEDNKSMNSTLCLLQDLEIQMCPCLKSLSSKGHKNICNQLQLLRIRDCLKLSCLFSYTKLPTPLKSLNIDRCPELECIAQEFDETACLESMLIECSGIKSLPRGLDKLIHLQEIRLRECSNLVSIEERGLLTVTTNLRAFSVDGCGNFGALPKCMSFPANLTSLDISNAPKIYRSLVEWGFHRLTSLQELTIGGGGCSNVVSFPEEGIGMMLPPFLTSIRLSDFENLEFMFSEGFQDLASLRNLIIYNCPKLTSLPEKDMLLSLCLLNISNCPLLKEECSSDKGLEWSKISHIPRVRVDYKNVIPRESN</sequence>
<evidence type="ECO:0000259" key="8">
    <source>
        <dbReference type="Pfam" id="PF23598"/>
    </source>
</evidence>
<name>A0A2P5W386_GOSBA</name>
<evidence type="ECO:0000256" key="1">
    <source>
        <dbReference type="ARBA" id="ARBA00022737"/>
    </source>
</evidence>
<keyword evidence="2" id="KW-0547">Nucleotide-binding</keyword>
<dbReference type="InterPro" id="IPR055414">
    <property type="entry name" value="LRR_R13L4/SHOC2-like"/>
</dbReference>
<keyword evidence="4" id="KW-0067">ATP-binding</keyword>
<dbReference type="Pfam" id="PF00931">
    <property type="entry name" value="NB-ARC"/>
    <property type="match status" value="1"/>
</dbReference>
<dbReference type="SUPFAM" id="SSF52540">
    <property type="entry name" value="P-loop containing nucleoside triphosphate hydrolases"/>
    <property type="match status" value="1"/>
</dbReference>
<protein>
    <recommendedName>
        <fullName evidence="11">Disease resistance RPP13-like protein 1</fullName>
    </recommendedName>
</protein>
<dbReference type="FunFam" id="1.10.10.10:FF:000322">
    <property type="entry name" value="Probable disease resistance protein At1g63360"/>
    <property type="match status" value="1"/>
</dbReference>